<proteinExistence type="predicted"/>
<dbReference type="AlphaFoldDB" id="A0A7K3WW06"/>
<dbReference type="SUPFAM" id="SSF49299">
    <property type="entry name" value="PKD domain"/>
    <property type="match status" value="1"/>
</dbReference>
<dbReference type="InterPro" id="IPR035986">
    <property type="entry name" value="PKD_dom_sf"/>
</dbReference>
<evidence type="ECO:0000313" key="3">
    <source>
        <dbReference type="EMBL" id="NEN25857.1"/>
    </source>
</evidence>
<dbReference type="SUPFAM" id="SSF48726">
    <property type="entry name" value="Immunoglobulin"/>
    <property type="match status" value="1"/>
</dbReference>
<comment type="caution">
    <text evidence="3">The sequence shown here is derived from an EMBL/GenBank/DDBJ whole genome shotgun (WGS) entry which is preliminary data.</text>
</comment>
<keyword evidence="4" id="KW-1185">Reference proteome</keyword>
<dbReference type="NCBIfam" id="TIGR04183">
    <property type="entry name" value="Por_Secre_tail"/>
    <property type="match status" value="1"/>
</dbReference>
<dbReference type="InterPro" id="IPR036179">
    <property type="entry name" value="Ig-like_dom_sf"/>
</dbReference>
<keyword evidence="1" id="KW-0732">Signal</keyword>
<protein>
    <submittedName>
        <fullName evidence="3">T9SS type A sorting domain-containing protein</fullName>
    </submittedName>
</protein>
<sequence>SGCQGPTLVASNSSFIDCATGQANIQYNPYNYNILSETWIFPPQAINPSPTLGTTATASASFEEAGVYPFNYVVVTDSCTKRFNQSVYIPFVGDMYYSVSCGSGSLYDVTLYDHSNIFPLEVGSMYNSYAYKEGTNPWQTIVAGNSVLSADVQLPAGDYQFREIIYSTLTTAAPPCTTIVSVNLPDKPDADFEIVSPFEPACINDVVVHLNNLSTPATGLNYLWNFDEGPTNYQPNPDKVYGSLPPSGQFTITLTATSSMGCVDSTQQTIEIEDNGLWNGTKPTLLISPAPPVCIGTPISLTYFNLGFPTPPNFTWYQGSIPITPIVTSSSFDVTQGGDYWVMGSDQYGCQVPSEPVSIYFTPLPTPTIIGNPAQCDSVPFTLTSSINAASGLSLEWERSPGGVVGSGSTLFQTLPVGTYTYILTATQNGCDGVSVPYTVTVASPVDTPAVSFNITSCEPYVVSLTATNAQSGTYNWSNGSTGSAVNGYMGGLFEVYFTSNSGCTSSNEISVPHSPQEYMWNFPTGCFCTDDLRDGNDITTCAGQAVIVGPYNPFAYWSYQVNGVDVSTGSGNHPLGFSNFGPDSINLILDNGYCQITSDAMYLSDSCSASGSQGLIANGTSPNEFEFQANTFNQNKEQLEPEILLIPNPATNQTRIQYRFTESESQKTIEIYDLTGRRVKTLRPQNDVGSISLQLGDFVSGLYQICLRQDGRIIAQSKLSVAP</sequence>
<dbReference type="InterPro" id="IPR013783">
    <property type="entry name" value="Ig-like_fold"/>
</dbReference>
<dbReference type="EMBL" id="JAAGVY010000097">
    <property type="protein sequence ID" value="NEN25857.1"/>
    <property type="molecule type" value="Genomic_DNA"/>
</dbReference>
<name>A0A7K3WW06_9FLAO</name>
<dbReference type="PROSITE" id="PS50093">
    <property type="entry name" value="PKD"/>
    <property type="match status" value="1"/>
</dbReference>
<feature type="non-terminal residue" evidence="3">
    <location>
        <position position="1"/>
    </location>
</feature>
<gene>
    <name evidence="3" type="ORF">G3O08_20410</name>
</gene>
<organism evidence="3 4">
    <name type="scientific">Cryomorpha ignava</name>
    <dbReference type="NCBI Taxonomy" id="101383"/>
    <lineage>
        <taxon>Bacteria</taxon>
        <taxon>Pseudomonadati</taxon>
        <taxon>Bacteroidota</taxon>
        <taxon>Flavobacteriia</taxon>
        <taxon>Flavobacteriales</taxon>
        <taxon>Cryomorphaceae</taxon>
        <taxon>Cryomorpha</taxon>
    </lineage>
</organism>
<accession>A0A7K3WW06</accession>
<dbReference type="RefSeq" id="WP_163287301.1">
    <property type="nucleotide sequence ID" value="NZ_JAAGVY010000097.1"/>
</dbReference>
<evidence type="ECO:0000259" key="2">
    <source>
        <dbReference type="PROSITE" id="PS50093"/>
    </source>
</evidence>
<dbReference type="Proteomes" id="UP000486602">
    <property type="component" value="Unassembled WGS sequence"/>
</dbReference>
<evidence type="ECO:0000313" key="4">
    <source>
        <dbReference type="Proteomes" id="UP000486602"/>
    </source>
</evidence>
<dbReference type="Gene3D" id="2.60.40.10">
    <property type="entry name" value="Immunoglobulins"/>
    <property type="match status" value="1"/>
</dbReference>
<dbReference type="InterPro" id="IPR026444">
    <property type="entry name" value="Secre_tail"/>
</dbReference>
<reference evidence="3 4" key="1">
    <citation type="submission" date="2020-02" db="EMBL/GenBank/DDBJ databases">
        <title>Out from the shadows clarifying the taxonomy of the family Cryomorphaceae and related taxa by utilizing the GTDB taxonomic framework.</title>
        <authorList>
            <person name="Bowman J.P."/>
        </authorList>
    </citation>
    <scope>NUCLEOTIDE SEQUENCE [LARGE SCALE GENOMIC DNA]</scope>
    <source>
        <strain evidence="3 4">QSSC 1-22</strain>
    </source>
</reference>
<feature type="domain" description="PKD" evidence="2">
    <location>
        <begin position="215"/>
        <end position="273"/>
    </location>
</feature>
<dbReference type="CDD" id="cd00146">
    <property type="entry name" value="PKD"/>
    <property type="match status" value="1"/>
</dbReference>
<dbReference type="Pfam" id="PF18962">
    <property type="entry name" value="Por_Secre_tail"/>
    <property type="match status" value="1"/>
</dbReference>
<dbReference type="InterPro" id="IPR000601">
    <property type="entry name" value="PKD_dom"/>
</dbReference>
<evidence type="ECO:0000256" key="1">
    <source>
        <dbReference type="ARBA" id="ARBA00022729"/>
    </source>
</evidence>